<organism evidence="8">
    <name type="scientific">Vitis vinifera</name>
    <name type="common">Grape</name>
    <dbReference type="NCBI Taxonomy" id="29760"/>
    <lineage>
        <taxon>Eukaryota</taxon>
        <taxon>Viridiplantae</taxon>
        <taxon>Streptophyta</taxon>
        <taxon>Embryophyta</taxon>
        <taxon>Tracheophyta</taxon>
        <taxon>Spermatophyta</taxon>
        <taxon>Magnoliopsida</taxon>
        <taxon>eudicotyledons</taxon>
        <taxon>Gunneridae</taxon>
        <taxon>Pentapetalae</taxon>
        <taxon>rosids</taxon>
        <taxon>Vitales</taxon>
        <taxon>Vitaceae</taxon>
        <taxon>Viteae</taxon>
        <taxon>Vitis</taxon>
    </lineage>
</organism>
<name>A5B6B3_VITVI</name>
<gene>
    <name evidence="8" type="ORF">VITISV_037475</name>
</gene>
<dbReference type="AlphaFoldDB" id="A5B6B3"/>
<sequence length="442" mass="47929">MASVNNLLLIICFTFIFSPCISAASDSKGFSTNLIHIHSPSSPYKNVKAESLAKDTALESTLSRHAYLRARQQKALQPADFVPPPLIRDKSAFLANLSIGNPPTNVYVVLDTGSDLFWIQCEPCDVCYKQKDPIYNRTKSDSYTEMLCNEPPCVSLGREGQCSDSGSCLYQTAYADGARTSGLLSYEKVAFTSHYSDEDKTAQVGFGCGLQNLNFITSNRDGGVLGLGPGLVSLVSQLSAIGKVSKSFAYCFGNISNPNAGGFLVFGDATYLNGDMTPMVIAEFYYVNLLGIGLGVGEPRLDINSSSFERKPDGSGGVIIDSGSTLSVFPPEVYEVVRNAVVDKLKKGYNISPLTSSPDCFEGKIERDLPLFPTLVLYLESTGILNDRWSIFLQRYDELFCLGFTSGEGLSIIGTLAQQSYKFGYNLELSTLSIESNPDCGL</sequence>
<dbReference type="CDD" id="cd05476">
    <property type="entry name" value="pepsin_A_like_plant"/>
    <property type="match status" value="1"/>
</dbReference>
<protein>
    <recommendedName>
        <fullName evidence="7">Peptidase A1 domain-containing protein</fullName>
    </recommendedName>
</protein>
<reference evidence="8" key="1">
    <citation type="journal article" date="2007" name="PLoS ONE">
        <title>The first genome sequence of an elite grapevine cultivar (Pinot noir Vitis vinifera L.): coping with a highly heterozygous genome.</title>
        <authorList>
            <person name="Velasco R."/>
            <person name="Zharkikh A."/>
            <person name="Troggio M."/>
            <person name="Cartwright D.A."/>
            <person name="Cestaro A."/>
            <person name="Pruss D."/>
            <person name="Pindo M."/>
            <person name="FitzGerald L.M."/>
            <person name="Vezzulli S."/>
            <person name="Reid J."/>
            <person name="Malacarne G."/>
            <person name="Iliev D."/>
            <person name="Coppola G."/>
            <person name="Wardell B."/>
            <person name="Micheletti D."/>
            <person name="Macalma T."/>
            <person name="Facci M."/>
            <person name="Mitchell J.T."/>
            <person name="Perazzolli M."/>
            <person name="Eldredge G."/>
            <person name="Gatto P."/>
            <person name="Oyzerski R."/>
            <person name="Moretto M."/>
            <person name="Gutin N."/>
            <person name="Stefanini M."/>
            <person name="Chen Y."/>
            <person name="Segala C."/>
            <person name="Davenport C."/>
            <person name="Dematte L."/>
            <person name="Mraz A."/>
            <person name="Battilana J."/>
            <person name="Stormo K."/>
            <person name="Costa F."/>
            <person name="Tao Q."/>
            <person name="Si-Ammour A."/>
            <person name="Harkins T."/>
            <person name="Lackey A."/>
            <person name="Perbost C."/>
            <person name="Taillon B."/>
            <person name="Stella A."/>
            <person name="Solovyev V."/>
            <person name="Fawcett J.A."/>
            <person name="Sterck L."/>
            <person name="Vandepoele K."/>
            <person name="Grando S.M."/>
            <person name="Toppo S."/>
            <person name="Moser C."/>
            <person name="Lanchbury J."/>
            <person name="Bogden R."/>
            <person name="Skolnick M."/>
            <person name="Sgaramella V."/>
            <person name="Bhatnagar S.K."/>
            <person name="Fontana P."/>
            <person name="Gutin A."/>
            <person name="Van de Peer Y."/>
            <person name="Salamini F."/>
            <person name="Viola R."/>
        </authorList>
    </citation>
    <scope>NUCLEOTIDE SEQUENCE</scope>
</reference>
<dbReference type="Pfam" id="PF14541">
    <property type="entry name" value="TAXi_C"/>
    <property type="match status" value="1"/>
</dbReference>
<dbReference type="InterPro" id="IPR034161">
    <property type="entry name" value="Pepsin-like_plant"/>
</dbReference>
<dbReference type="PANTHER" id="PTHR47967">
    <property type="entry name" value="OS07G0603500 PROTEIN-RELATED"/>
    <property type="match status" value="1"/>
</dbReference>
<evidence type="ECO:0000256" key="4">
    <source>
        <dbReference type="ARBA" id="ARBA00022801"/>
    </source>
</evidence>
<comment type="similarity">
    <text evidence="1">Belongs to the peptidase A1 family.</text>
</comment>
<dbReference type="InterPro" id="IPR032861">
    <property type="entry name" value="TAXi_N"/>
</dbReference>
<dbReference type="InterPro" id="IPR032799">
    <property type="entry name" value="TAXi_C"/>
</dbReference>
<dbReference type="Pfam" id="PF14543">
    <property type="entry name" value="TAXi_N"/>
    <property type="match status" value="1"/>
</dbReference>
<evidence type="ECO:0000259" key="7">
    <source>
        <dbReference type="PROSITE" id="PS51767"/>
    </source>
</evidence>
<evidence type="ECO:0000256" key="6">
    <source>
        <dbReference type="SAM" id="SignalP"/>
    </source>
</evidence>
<evidence type="ECO:0000256" key="5">
    <source>
        <dbReference type="ARBA" id="ARBA00023180"/>
    </source>
</evidence>
<keyword evidence="4" id="KW-0378">Hydrolase</keyword>
<dbReference type="InterPro" id="IPR021109">
    <property type="entry name" value="Peptidase_aspartic_dom_sf"/>
</dbReference>
<dbReference type="InterPro" id="IPR051708">
    <property type="entry name" value="Plant_Aspart_Prot_A1"/>
</dbReference>
<evidence type="ECO:0000256" key="3">
    <source>
        <dbReference type="ARBA" id="ARBA00022750"/>
    </source>
</evidence>
<keyword evidence="3" id="KW-0064">Aspartyl protease</keyword>
<feature type="domain" description="Peptidase A1" evidence="7">
    <location>
        <begin position="93"/>
        <end position="435"/>
    </location>
</feature>
<dbReference type="PROSITE" id="PS51767">
    <property type="entry name" value="PEPTIDASE_A1"/>
    <property type="match status" value="1"/>
</dbReference>
<keyword evidence="6" id="KW-0732">Signal</keyword>
<dbReference type="PROSITE" id="PS00141">
    <property type="entry name" value="ASP_PROTEASE"/>
    <property type="match status" value="2"/>
</dbReference>
<evidence type="ECO:0000256" key="2">
    <source>
        <dbReference type="ARBA" id="ARBA00022670"/>
    </source>
</evidence>
<dbReference type="GO" id="GO:0004190">
    <property type="term" value="F:aspartic-type endopeptidase activity"/>
    <property type="evidence" value="ECO:0007669"/>
    <property type="project" value="UniProtKB-KW"/>
</dbReference>
<dbReference type="Gene3D" id="2.40.70.10">
    <property type="entry name" value="Acid Proteases"/>
    <property type="match status" value="2"/>
</dbReference>
<keyword evidence="2" id="KW-0645">Protease</keyword>
<dbReference type="SUPFAM" id="SSF50630">
    <property type="entry name" value="Acid proteases"/>
    <property type="match status" value="1"/>
</dbReference>
<keyword evidence="5" id="KW-0325">Glycoprotein</keyword>
<dbReference type="PANTHER" id="PTHR47967:SF14">
    <property type="entry name" value="EUKARYOTIC ASPARTYL PROTEASE FAMILY PROTEIN"/>
    <property type="match status" value="1"/>
</dbReference>
<evidence type="ECO:0000313" key="8">
    <source>
        <dbReference type="EMBL" id="CAN78694.1"/>
    </source>
</evidence>
<feature type="chain" id="PRO_5002678145" description="Peptidase A1 domain-containing protein" evidence="6">
    <location>
        <begin position="24"/>
        <end position="442"/>
    </location>
</feature>
<dbReference type="InterPro" id="IPR033121">
    <property type="entry name" value="PEPTIDASE_A1"/>
</dbReference>
<dbReference type="GO" id="GO:0006508">
    <property type="term" value="P:proteolysis"/>
    <property type="evidence" value="ECO:0007669"/>
    <property type="project" value="UniProtKB-KW"/>
</dbReference>
<dbReference type="EMBL" id="AM448076">
    <property type="protein sequence ID" value="CAN78694.1"/>
    <property type="molecule type" value="Genomic_DNA"/>
</dbReference>
<feature type="signal peptide" evidence="6">
    <location>
        <begin position="1"/>
        <end position="23"/>
    </location>
</feature>
<proteinExistence type="inferred from homology"/>
<accession>A5B6B3</accession>
<dbReference type="InterPro" id="IPR001969">
    <property type="entry name" value="Aspartic_peptidase_AS"/>
</dbReference>
<evidence type="ECO:0000256" key="1">
    <source>
        <dbReference type="ARBA" id="ARBA00007447"/>
    </source>
</evidence>